<dbReference type="PRINTS" id="PR01037">
    <property type="entry name" value="TCRTETOQM"/>
</dbReference>
<evidence type="ECO:0000256" key="2">
    <source>
        <dbReference type="ARBA" id="ARBA00022917"/>
    </source>
</evidence>
<dbReference type="Pfam" id="PF22042">
    <property type="entry name" value="EF-G_D2"/>
    <property type="match status" value="1"/>
</dbReference>
<name>A0A7Y4L031_9ACTN</name>
<dbReference type="SUPFAM" id="SSF50447">
    <property type="entry name" value="Translation proteins"/>
    <property type="match status" value="1"/>
</dbReference>
<reference evidence="6 9" key="2">
    <citation type="submission" date="2020-08" db="EMBL/GenBank/DDBJ databases">
        <title>Sequencing the genomes of 1000 actinobacteria strains.</title>
        <authorList>
            <person name="Klenk H.-P."/>
        </authorList>
    </citation>
    <scope>NUCLEOTIDE SEQUENCE [LARGE SCALE GENOMIC DNA]</scope>
    <source>
        <strain evidence="6 9">DSM 15626</strain>
    </source>
</reference>
<dbReference type="InterPro" id="IPR053905">
    <property type="entry name" value="EF-G-like_DII"/>
</dbReference>
<dbReference type="AlphaFoldDB" id="A0A7Y4L031"/>
<dbReference type="Gene3D" id="3.40.50.300">
    <property type="entry name" value="P-loop containing nucleotide triphosphate hydrolases"/>
    <property type="match status" value="1"/>
</dbReference>
<comment type="caution">
    <text evidence="7">The sequence shown here is derived from an EMBL/GenBank/DDBJ whole genome shotgun (WGS) entry which is preliminary data.</text>
</comment>
<dbReference type="NCBIfam" id="TIGR00231">
    <property type="entry name" value="small_GTP"/>
    <property type="match status" value="1"/>
</dbReference>
<dbReference type="Gene3D" id="2.40.30.10">
    <property type="entry name" value="Translation factors"/>
    <property type="match status" value="1"/>
</dbReference>
<dbReference type="InterPro" id="IPR009000">
    <property type="entry name" value="Transl_B-barrel_sf"/>
</dbReference>
<dbReference type="PROSITE" id="PS00301">
    <property type="entry name" value="G_TR_1"/>
    <property type="match status" value="1"/>
</dbReference>
<evidence type="ECO:0000313" key="7">
    <source>
        <dbReference type="EMBL" id="NOL41097.1"/>
    </source>
</evidence>
<sequence>MALPITIGVVAHVDAGKTTLTERLLYAGGARAQLGSVDAGTTATDTMDVERRRGITVRAAVASFELDDVQVNVLDTPGHPDFIAEVERSLLVLDVAILVVSAVEGVQPQTVVLGRALRRLGIPTIVFVNKTDRPDTDPSRAMAALRARTGIPLLGPFDDLLEVVAELDESTLQRWLAGDPPSTAELTAIGWEQARQARVWPVVTGSARSGTGIDELHDALRQLTPRRIATEEKLAAVVFKVEAEPGVPRSALVRLWSGVLRVGDRISVAGRRPQRVKDIQVATPDGFVMARRAEAGDIARVRGWAEARIGDEIGQLGLRQTAVTRKATMHAVVRPVRVAQVSALGSALRELEQIDPMIRLGSADGELTVELLGEVQKEVLAEVLSATYGVPVEFGATGMVCIERVVGTGSAVEVIAEGNNPYLATLGLRIGPAAPGAGISIELDVELGSMPRSFFTAIEESVHEQLQHGLAGWAIPDAVVGITRTGYWARQSHSHGSFDKSMSSTAKDFRLLTAVVLAEALRQAGTQVCTPIERFSIEAPRSAVPELNALFRTHRAIALGYTDEGDWTTVAGDIRTDRLAGLVSGLPAATSGEGILEAAPDRYDDCDDLPPRRPRPSPDPLDRETFYRLQTR</sequence>
<dbReference type="InterPro" id="IPR014721">
    <property type="entry name" value="Ribsml_uS5_D2-typ_fold_subgr"/>
</dbReference>
<dbReference type="Pfam" id="PF03764">
    <property type="entry name" value="EFG_IV"/>
    <property type="match status" value="1"/>
</dbReference>
<feature type="region of interest" description="Disordered" evidence="4">
    <location>
        <begin position="600"/>
        <end position="632"/>
    </location>
</feature>
<organism evidence="7 8">
    <name type="scientific">Kribbella sandramycini</name>
    <dbReference type="NCBI Taxonomy" id="60450"/>
    <lineage>
        <taxon>Bacteria</taxon>
        <taxon>Bacillati</taxon>
        <taxon>Actinomycetota</taxon>
        <taxon>Actinomycetes</taxon>
        <taxon>Propionibacteriales</taxon>
        <taxon>Kribbellaceae</taxon>
        <taxon>Kribbella</taxon>
    </lineage>
</organism>
<feature type="domain" description="Tr-type G" evidence="5">
    <location>
        <begin position="2"/>
        <end position="230"/>
    </location>
</feature>
<dbReference type="InterPro" id="IPR035647">
    <property type="entry name" value="EFG_III/V"/>
</dbReference>
<dbReference type="EMBL" id="JACHKF010000001">
    <property type="protein sequence ID" value="MBB6569059.1"/>
    <property type="molecule type" value="Genomic_DNA"/>
</dbReference>
<dbReference type="Proteomes" id="UP000553957">
    <property type="component" value="Unassembled WGS sequence"/>
</dbReference>
<dbReference type="PROSITE" id="PS51722">
    <property type="entry name" value="G_TR_2"/>
    <property type="match status" value="1"/>
</dbReference>
<dbReference type="RefSeq" id="WP_171673542.1">
    <property type="nucleotide sequence ID" value="NZ_BAAAGT010000013.1"/>
</dbReference>
<gene>
    <name evidence="6" type="ORF">HNR71_004696</name>
    <name evidence="7" type="ORF">HPO96_12670</name>
</gene>
<dbReference type="SUPFAM" id="SSF52540">
    <property type="entry name" value="P-loop containing nucleoside triphosphate hydrolases"/>
    <property type="match status" value="1"/>
</dbReference>
<keyword evidence="1" id="KW-0547">Nucleotide-binding</keyword>
<dbReference type="GO" id="GO:0032790">
    <property type="term" value="P:ribosome disassembly"/>
    <property type="evidence" value="ECO:0007669"/>
    <property type="project" value="TreeGrafter"/>
</dbReference>
<dbReference type="InterPro" id="IPR000640">
    <property type="entry name" value="EFG_V-like"/>
</dbReference>
<reference evidence="7 8" key="1">
    <citation type="submission" date="2020-05" db="EMBL/GenBank/DDBJ databases">
        <title>Genome sequence of Kribbella sandramycini ATCC 39419.</title>
        <authorList>
            <person name="Maclea K.S."/>
            <person name="Fair J.L."/>
        </authorList>
    </citation>
    <scope>NUCLEOTIDE SEQUENCE [LARGE SCALE GENOMIC DNA]</scope>
    <source>
        <strain evidence="7 8">ATCC 39419</strain>
    </source>
</reference>
<evidence type="ECO:0000256" key="1">
    <source>
        <dbReference type="ARBA" id="ARBA00022741"/>
    </source>
</evidence>
<keyword evidence="3" id="KW-0342">GTP-binding</keyword>
<dbReference type="GO" id="GO:0006412">
    <property type="term" value="P:translation"/>
    <property type="evidence" value="ECO:0007669"/>
    <property type="project" value="UniProtKB-KW"/>
</dbReference>
<proteinExistence type="predicted"/>
<dbReference type="InterPro" id="IPR005225">
    <property type="entry name" value="Small_GTP-bd"/>
</dbReference>
<dbReference type="PRINTS" id="PR00315">
    <property type="entry name" value="ELONGATNFCT"/>
</dbReference>
<evidence type="ECO:0000256" key="3">
    <source>
        <dbReference type="ARBA" id="ARBA00023134"/>
    </source>
</evidence>
<dbReference type="Gene3D" id="3.30.70.870">
    <property type="entry name" value="Elongation Factor G (Translational Gtpase), domain 3"/>
    <property type="match status" value="1"/>
</dbReference>
<dbReference type="SUPFAM" id="SSF54211">
    <property type="entry name" value="Ribosomal protein S5 domain 2-like"/>
    <property type="match status" value="1"/>
</dbReference>
<evidence type="ECO:0000259" key="5">
    <source>
        <dbReference type="PROSITE" id="PS51722"/>
    </source>
</evidence>
<evidence type="ECO:0000313" key="6">
    <source>
        <dbReference type="EMBL" id="MBB6569059.1"/>
    </source>
</evidence>
<dbReference type="InterPro" id="IPR020568">
    <property type="entry name" value="Ribosomal_Su5_D2-typ_SF"/>
</dbReference>
<keyword evidence="8" id="KW-1185">Reference proteome</keyword>
<dbReference type="Pfam" id="PF00679">
    <property type="entry name" value="EFG_C"/>
    <property type="match status" value="1"/>
</dbReference>
<dbReference type="EMBL" id="JABJRC010000002">
    <property type="protein sequence ID" value="NOL41097.1"/>
    <property type="molecule type" value="Genomic_DNA"/>
</dbReference>
<evidence type="ECO:0000313" key="9">
    <source>
        <dbReference type="Proteomes" id="UP000553957"/>
    </source>
</evidence>
<dbReference type="SMART" id="SM00889">
    <property type="entry name" value="EFG_IV"/>
    <property type="match status" value="1"/>
</dbReference>
<dbReference type="InterPro" id="IPR000795">
    <property type="entry name" value="T_Tr_GTP-bd_dom"/>
</dbReference>
<dbReference type="InterPro" id="IPR027417">
    <property type="entry name" value="P-loop_NTPase"/>
</dbReference>
<dbReference type="PANTHER" id="PTHR43261:SF1">
    <property type="entry name" value="RIBOSOME-RELEASING FACTOR 2, MITOCHONDRIAL"/>
    <property type="match status" value="1"/>
</dbReference>
<dbReference type="SUPFAM" id="SSF54980">
    <property type="entry name" value="EF-G C-terminal domain-like"/>
    <property type="match status" value="2"/>
</dbReference>
<dbReference type="GO" id="GO:0003924">
    <property type="term" value="F:GTPase activity"/>
    <property type="evidence" value="ECO:0007669"/>
    <property type="project" value="InterPro"/>
</dbReference>
<dbReference type="Pfam" id="PF00009">
    <property type="entry name" value="GTP_EFTU"/>
    <property type="match status" value="1"/>
</dbReference>
<dbReference type="InterPro" id="IPR005517">
    <property type="entry name" value="Transl_elong_EFG/EF2_IV"/>
</dbReference>
<dbReference type="PANTHER" id="PTHR43261">
    <property type="entry name" value="TRANSLATION ELONGATION FACTOR G-RELATED"/>
    <property type="match status" value="1"/>
</dbReference>
<protein>
    <submittedName>
        <fullName evidence="6">Ribosomal protection tetracycline resistance protein</fullName>
    </submittedName>
    <submittedName>
        <fullName evidence="7">TetM/TetW/TetO/TetS family tetracycline resistance ribosomal protection protein</fullName>
    </submittedName>
</protein>
<dbReference type="InterPro" id="IPR031157">
    <property type="entry name" value="G_TR_CS"/>
</dbReference>
<dbReference type="Proteomes" id="UP000534306">
    <property type="component" value="Unassembled WGS sequence"/>
</dbReference>
<keyword evidence="2" id="KW-0648">Protein biosynthesis</keyword>
<accession>A0A7Y4L031</accession>
<evidence type="ECO:0000313" key="8">
    <source>
        <dbReference type="Proteomes" id="UP000534306"/>
    </source>
</evidence>
<dbReference type="Gene3D" id="3.30.230.10">
    <property type="match status" value="1"/>
</dbReference>
<evidence type="ECO:0000256" key="4">
    <source>
        <dbReference type="SAM" id="MobiDB-lite"/>
    </source>
</evidence>
<dbReference type="GO" id="GO:0005525">
    <property type="term" value="F:GTP binding"/>
    <property type="evidence" value="ECO:0007669"/>
    <property type="project" value="UniProtKB-KW"/>
</dbReference>